<dbReference type="InterPro" id="IPR052049">
    <property type="entry name" value="Electron_transfer_protein"/>
</dbReference>
<keyword evidence="1" id="KW-0472">Membrane</keyword>
<keyword evidence="1" id="KW-1133">Transmembrane helix</keyword>
<dbReference type="EMBL" id="PDKO01000002">
    <property type="protein sequence ID" value="RXJ64147.1"/>
    <property type="molecule type" value="Genomic_DNA"/>
</dbReference>
<feature type="transmembrane region" description="Helical" evidence="1">
    <location>
        <begin position="268"/>
        <end position="292"/>
    </location>
</feature>
<evidence type="ECO:0000313" key="3">
    <source>
        <dbReference type="Proteomes" id="UP000290191"/>
    </source>
</evidence>
<feature type="transmembrane region" description="Helical" evidence="1">
    <location>
        <begin position="122"/>
        <end position="142"/>
    </location>
</feature>
<accession>A0A4Q0Y227</accession>
<dbReference type="PANTHER" id="PTHR34856">
    <property type="entry name" value="PROTEIN NRFD"/>
    <property type="match status" value="1"/>
</dbReference>
<dbReference type="PANTHER" id="PTHR34856:SF2">
    <property type="entry name" value="PROTEIN NRFD"/>
    <property type="match status" value="1"/>
</dbReference>
<feature type="transmembrane region" description="Helical" evidence="1">
    <location>
        <begin position="94"/>
        <end position="115"/>
    </location>
</feature>
<dbReference type="RefSeq" id="WP_129081468.1">
    <property type="nucleotide sequence ID" value="NZ_CP041070.1"/>
</dbReference>
<keyword evidence="3" id="KW-1185">Reference proteome</keyword>
<name>A0A4Q0Y227_9BACT</name>
<keyword evidence="1" id="KW-0812">Transmembrane</keyword>
<dbReference type="STRING" id="877500.GCA_000935065_01427"/>
<feature type="transmembrane region" description="Helical" evidence="1">
    <location>
        <begin position="20"/>
        <end position="40"/>
    </location>
</feature>
<reference evidence="2 3" key="1">
    <citation type="submission" date="2017-10" db="EMBL/GenBank/DDBJ databases">
        <title>Genomics of the genus Arcobacter.</title>
        <authorList>
            <person name="Perez-Cataluna A."/>
            <person name="Figueras M.J."/>
        </authorList>
    </citation>
    <scope>NUCLEOTIDE SEQUENCE [LARGE SCALE GENOMIC DNA]</scope>
    <source>
        <strain evidence="2 3">DSM 24636</strain>
    </source>
</reference>
<protein>
    <submittedName>
        <fullName evidence="2">Polysulfide reductase</fullName>
    </submittedName>
</protein>
<evidence type="ECO:0000313" key="2">
    <source>
        <dbReference type="EMBL" id="RXJ64147.1"/>
    </source>
</evidence>
<feature type="transmembrane region" description="Helical" evidence="1">
    <location>
        <begin position="308"/>
        <end position="325"/>
    </location>
</feature>
<feature type="transmembrane region" description="Helical" evidence="1">
    <location>
        <begin position="195"/>
        <end position="213"/>
    </location>
</feature>
<comment type="caution">
    <text evidence="2">The sequence shown here is derived from an EMBL/GenBank/DDBJ whole genome shotgun (WGS) entry which is preliminary data.</text>
</comment>
<organism evidence="2 3">
    <name type="scientific">Halarcobacter anaerophilus</name>
    <dbReference type="NCBI Taxonomy" id="877500"/>
    <lineage>
        <taxon>Bacteria</taxon>
        <taxon>Pseudomonadati</taxon>
        <taxon>Campylobacterota</taxon>
        <taxon>Epsilonproteobacteria</taxon>
        <taxon>Campylobacterales</taxon>
        <taxon>Arcobacteraceae</taxon>
        <taxon>Halarcobacter</taxon>
    </lineage>
</organism>
<dbReference type="OrthoDB" id="5372195at2"/>
<feature type="transmembrane region" description="Helical" evidence="1">
    <location>
        <begin position="332"/>
        <end position="351"/>
    </location>
</feature>
<feature type="transmembrane region" description="Helical" evidence="1">
    <location>
        <begin position="387"/>
        <end position="407"/>
    </location>
</feature>
<proteinExistence type="predicted"/>
<dbReference type="Proteomes" id="UP000290191">
    <property type="component" value="Unassembled WGS sequence"/>
</dbReference>
<gene>
    <name evidence="2" type="ORF">CRV06_04180</name>
</gene>
<dbReference type="GO" id="GO:0005886">
    <property type="term" value="C:plasma membrane"/>
    <property type="evidence" value="ECO:0007669"/>
    <property type="project" value="TreeGrafter"/>
</dbReference>
<feature type="transmembrane region" description="Helical" evidence="1">
    <location>
        <begin position="162"/>
        <end position="183"/>
    </location>
</feature>
<sequence length="420" mass="48335">MEKIVILGLPINKVPFKEIFFNKIMLLSYILICFAIYGIYDIFELRYFSDVATSHSLALEPATEGLKEAIREAIFGHVGEVSREVPWTLFITNYMYMIYTGSGMIFLVALAELLNIKIVEKLAASFMVFGLAMVFAGLFTIATDLNMLNIIWMFLDPNVNTGMWLMLPLYCTYIPFVLFEIYLILTQKRDLAKKLAFPILLLSICVDLIEYYIQAKLFSMNTARHLWTEFPGLMWYFIISAFVSSLGIMGVLSFFVHRTKDEYKKLMVLLRKALLFFIYLLAIYEVVGYLIIDKDWAFIILFGEFKELFFGGYILFALVLPFLLLMRPSKYYVIPASISVIIGGYIGRYLFVYGGNANPLSNRFGVGYEMYNFYDIPSSFNYVPPHLGEICIVIGSIGVVLFIYKLVDTLFSVNKKRELD</sequence>
<evidence type="ECO:0000256" key="1">
    <source>
        <dbReference type="SAM" id="Phobius"/>
    </source>
</evidence>
<feature type="transmembrane region" description="Helical" evidence="1">
    <location>
        <begin position="233"/>
        <end position="256"/>
    </location>
</feature>
<dbReference type="AlphaFoldDB" id="A0A4Q0Y227"/>